<feature type="domain" description="Pop1 N-terminal" evidence="4">
    <location>
        <begin position="2"/>
        <end position="60"/>
    </location>
</feature>
<dbReference type="InterPro" id="IPR055079">
    <property type="entry name" value="POP1_C"/>
</dbReference>
<evidence type="ECO:0000313" key="8">
    <source>
        <dbReference type="Proteomes" id="UP000605846"/>
    </source>
</evidence>
<feature type="domain" description="Pop1 N-terminal" evidence="4">
    <location>
        <begin position="83"/>
        <end position="148"/>
    </location>
</feature>
<protein>
    <submittedName>
        <fullName evidence="7">Uncharacterized protein</fullName>
    </submittedName>
</protein>
<dbReference type="InterPro" id="IPR009723">
    <property type="entry name" value="Pop1_N"/>
</dbReference>
<dbReference type="Pfam" id="PF06978">
    <property type="entry name" value="POP1_N"/>
    <property type="match status" value="2"/>
</dbReference>
<dbReference type="EMBL" id="JABAYA010000233">
    <property type="protein sequence ID" value="KAF7721807.1"/>
    <property type="molecule type" value="Genomic_DNA"/>
</dbReference>
<accession>A0A8H7BGH3</accession>
<proteinExistence type="predicted"/>
<dbReference type="Pfam" id="PF22770">
    <property type="entry name" value="POP1_C"/>
    <property type="match status" value="1"/>
</dbReference>
<dbReference type="GO" id="GO:0005655">
    <property type="term" value="C:nucleolar ribonuclease P complex"/>
    <property type="evidence" value="ECO:0007669"/>
    <property type="project" value="InterPro"/>
</dbReference>
<comment type="subcellular location">
    <subcellularLocation>
        <location evidence="1">Nucleus</location>
    </subcellularLocation>
</comment>
<dbReference type="PANTHER" id="PTHR22731:SF3">
    <property type="entry name" value="RIBONUCLEASES P_MRP PROTEIN SUBUNIT POP1"/>
    <property type="match status" value="1"/>
</dbReference>
<dbReference type="GO" id="GO:0000172">
    <property type="term" value="C:ribonuclease MRP complex"/>
    <property type="evidence" value="ECO:0007669"/>
    <property type="project" value="InterPro"/>
</dbReference>
<organism evidence="7 8">
    <name type="scientific">Apophysomyces ossiformis</name>
    <dbReference type="NCBI Taxonomy" id="679940"/>
    <lineage>
        <taxon>Eukaryota</taxon>
        <taxon>Fungi</taxon>
        <taxon>Fungi incertae sedis</taxon>
        <taxon>Mucoromycota</taxon>
        <taxon>Mucoromycotina</taxon>
        <taxon>Mucoromycetes</taxon>
        <taxon>Mucorales</taxon>
        <taxon>Mucorineae</taxon>
        <taxon>Mucoraceae</taxon>
        <taxon>Apophysomyces</taxon>
    </lineage>
</organism>
<keyword evidence="3" id="KW-0539">Nucleus</keyword>
<dbReference type="InterPro" id="IPR012590">
    <property type="entry name" value="POPLD_dom"/>
</dbReference>
<gene>
    <name evidence="7" type="ORF">EC973_004100</name>
</gene>
<evidence type="ECO:0000256" key="3">
    <source>
        <dbReference type="ARBA" id="ARBA00023242"/>
    </source>
</evidence>
<keyword evidence="8" id="KW-1185">Reference proteome</keyword>
<evidence type="ECO:0000259" key="6">
    <source>
        <dbReference type="Pfam" id="PF22770"/>
    </source>
</evidence>
<reference evidence="7" key="1">
    <citation type="submission" date="2020-01" db="EMBL/GenBank/DDBJ databases">
        <title>Genome Sequencing of Three Apophysomyces-Like Fungal Strains Confirms a Novel Fungal Genus in the Mucoromycota with divergent Burkholderia-like Endosymbiotic Bacteria.</title>
        <authorList>
            <person name="Stajich J.E."/>
            <person name="Macias A.M."/>
            <person name="Carter-House D."/>
            <person name="Lovett B."/>
            <person name="Kasson L.R."/>
            <person name="Berry K."/>
            <person name="Grigoriev I."/>
            <person name="Chang Y."/>
            <person name="Spatafora J."/>
            <person name="Kasson M.T."/>
        </authorList>
    </citation>
    <scope>NUCLEOTIDE SEQUENCE</scope>
    <source>
        <strain evidence="7">NRRL A-21654</strain>
    </source>
</reference>
<dbReference type="PANTHER" id="PTHR22731">
    <property type="entry name" value="RIBONUCLEASES P/MRP PROTEIN SUBUNIT POP1"/>
    <property type="match status" value="1"/>
</dbReference>
<evidence type="ECO:0000259" key="5">
    <source>
        <dbReference type="Pfam" id="PF08170"/>
    </source>
</evidence>
<feature type="domain" description="POP1 C-terminal" evidence="6">
    <location>
        <begin position="660"/>
        <end position="722"/>
    </location>
</feature>
<keyword evidence="2" id="KW-0819">tRNA processing</keyword>
<dbReference type="AlphaFoldDB" id="A0A8H7BGH3"/>
<evidence type="ECO:0000256" key="2">
    <source>
        <dbReference type="ARBA" id="ARBA00022694"/>
    </source>
</evidence>
<dbReference type="GO" id="GO:0001682">
    <property type="term" value="P:tRNA 5'-leader removal"/>
    <property type="evidence" value="ECO:0007669"/>
    <property type="project" value="InterPro"/>
</dbReference>
<evidence type="ECO:0000313" key="7">
    <source>
        <dbReference type="EMBL" id="KAF7721807.1"/>
    </source>
</evidence>
<feature type="domain" description="POPLD" evidence="5">
    <location>
        <begin position="433"/>
        <end position="522"/>
    </location>
</feature>
<sequence>MAARISEIKTLHAAIKSTSRTLDVEPFPSLLRGLRRRAASHNLYRPAARFREMASQKSIRLHGKQKSTRSWCQLKSKAVIKELFTRQHNKKWLETHLWHVKRMKMKNIWGYRLAATSMLKSARSIYRSFTRRCVVHDASYIGCMQLEGYYEDIVRLLNTMSDPHLPSVGSARYNRGDRVGYTHLYEYLSYPVKSICPASYVWNPKEIGNGRRMLWMWVHPSAYSETMFFIKHAIECERPSLTAEINYPDIQISDLRDDIVRFEVTGPQSTAVLQSILEPIEEANGGQKQFSRSAQVWRDLQHLTSTQALPPSVVIGMTIQDPRLKFPQKIMHAGDAVDSATDARIKEMIVSWPKDVSYAAIWEATCRASAYKTKTSEQSLRKRREENLLPGSKLAFTSEDNCVPILLIHRGNASYDRDSISQPVLSSSASVEGWTVIAPRGWGLPFWRSLVFTGARVAGIEDYRDIHLQSGLDCFPYDVPGTRAFEDYALKRKSEAEKAWLRKPSAKRLNYSKLGIEYPFEAAFDTLMQLETNPTANKLGKARPSYSLLQGNTLVSLFMTSPTKKEEAERRLRSKIETTLSARGIQSSSLLRLDQTLVKVQIRYIDCGTPRTNAIIYLLKKQEDYELACLFLRRRVPGIKTEEQVANSKLFEVPAPSHRIGCITSGEFSFSIGRGFGIGCCSAAGVKELQQMDESYQRRAKMLVLVRNTTDHGCRPAQLTVMQ</sequence>
<dbReference type="SUPFAM" id="SSF103025">
    <property type="entry name" value="Folate-binding domain"/>
    <property type="match status" value="1"/>
</dbReference>
<comment type="caution">
    <text evidence="7">The sequence shown here is derived from an EMBL/GenBank/DDBJ whole genome shotgun (WGS) entry which is preliminary data.</text>
</comment>
<evidence type="ECO:0000256" key="1">
    <source>
        <dbReference type="ARBA" id="ARBA00004123"/>
    </source>
</evidence>
<dbReference type="InterPro" id="IPR039182">
    <property type="entry name" value="Pop1"/>
</dbReference>
<dbReference type="Proteomes" id="UP000605846">
    <property type="component" value="Unassembled WGS sequence"/>
</dbReference>
<name>A0A8H7BGH3_9FUNG</name>
<evidence type="ECO:0000259" key="4">
    <source>
        <dbReference type="Pfam" id="PF06978"/>
    </source>
</evidence>
<dbReference type="Pfam" id="PF08170">
    <property type="entry name" value="POPLD"/>
    <property type="match status" value="1"/>
</dbReference>
<dbReference type="OrthoDB" id="442863at2759"/>